<dbReference type="OrthoDB" id="5771727at2"/>
<evidence type="ECO:0000256" key="1">
    <source>
        <dbReference type="SAM" id="SignalP"/>
    </source>
</evidence>
<sequence length="144" mass="15919">MMATALLMTFSVITSAQAAGQQAGGEPQTLENVEELLDDVLRYDGKKVRVSGEVEELIDQHSFILESGGLFNDEMVVLIPEGNMKAHARVTEDSKVTVTGTVRAVGLVEVEREYGWDLDPHLKVELENVEAFLISDNIEQKEED</sequence>
<proteinExistence type="predicted"/>
<name>A0A4V1AWF3_9GAMM</name>
<dbReference type="EMBL" id="CP038033">
    <property type="protein sequence ID" value="QBQ56435.1"/>
    <property type="molecule type" value="Genomic_DNA"/>
</dbReference>
<dbReference type="Proteomes" id="UP000294325">
    <property type="component" value="Chromosome"/>
</dbReference>
<dbReference type="InterPro" id="IPR036700">
    <property type="entry name" value="BOBF_sf"/>
</dbReference>
<dbReference type="AlphaFoldDB" id="A0A4V1AWF3"/>
<organism evidence="2 3">
    <name type="scientific">Nitrosococcus wardiae</name>
    <dbReference type="NCBI Taxonomy" id="1814290"/>
    <lineage>
        <taxon>Bacteria</taxon>
        <taxon>Pseudomonadati</taxon>
        <taxon>Pseudomonadota</taxon>
        <taxon>Gammaproteobacteria</taxon>
        <taxon>Chromatiales</taxon>
        <taxon>Chromatiaceae</taxon>
        <taxon>Nitrosococcus</taxon>
    </lineage>
</organism>
<dbReference type="Gene3D" id="2.40.50.200">
    <property type="entry name" value="Bacterial OB-fold"/>
    <property type="match status" value="1"/>
</dbReference>
<evidence type="ECO:0000313" key="3">
    <source>
        <dbReference type="Proteomes" id="UP000294325"/>
    </source>
</evidence>
<feature type="chain" id="PRO_5020747912" description="NirD/YgiW/YdeI family stress tolerance protein" evidence="1">
    <location>
        <begin position="19"/>
        <end position="144"/>
    </location>
</feature>
<keyword evidence="1" id="KW-0732">Signal</keyword>
<protein>
    <recommendedName>
        <fullName evidence="4">NirD/YgiW/YdeI family stress tolerance protein</fullName>
    </recommendedName>
</protein>
<gene>
    <name evidence="2" type="ORF">E3U44_03555</name>
</gene>
<feature type="signal peptide" evidence="1">
    <location>
        <begin position="1"/>
        <end position="18"/>
    </location>
</feature>
<evidence type="ECO:0000313" key="2">
    <source>
        <dbReference type="EMBL" id="QBQ56435.1"/>
    </source>
</evidence>
<accession>A0A4V1AWF3</accession>
<keyword evidence="3" id="KW-1185">Reference proteome</keyword>
<evidence type="ECO:0008006" key="4">
    <source>
        <dbReference type="Google" id="ProtNLM"/>
    </source>
</evidence>
<dbReference type="KEGG" id="nwr:E3U44_03555"/>
<reference evidence="2 3" key="1">
    <citation type="submission" date="2019-03" db="EMBL/GenBank/DDBJ databases">
        <title>The genome sequence of Nitrosococcus wardiae strain D1FHST reveals the archetypal metabolic capacity of ammonia-oxidizing Gammaproteobacteria.</title>
        <authorList>
            <person name="Wang L."/>
            <person name="Lim C.K."/>
            <person name="Hanson T.E."/>
            <person name="Dang H."/>
            <person name="Klotz M.G."/>
        </authorList>
    </citation>
    <scope>NUCLEOTIDE SEQUENCE [LARGE SCALE GENOMIC DNA]</scope>
    <source>
        <strain evidence="2 3">D1FHS</strain>
    </source>
</reference>